<dbReference type="KEGG" id="ker:91100623"/>
<sequence length="68" mass="7763">MENEFVTKDPNEISFWRRAASTVDQYSTGTYLAMDFNVAASLDLPPQVKFWINQNTALTEESNHSYDG</sequence>
<organism evidence="1 2">
    <name type="scientific">Kwoniella europaea PYCC6329</name>
    <dbReference type="NCBI Taxonomy" id="1423913"/>
    <lineage>
        <taxon>Eukaryota</taxon>
        <taxon>Fungi</taxon>
        <taxon>Dikarya</taxon>
        <taxon>Basidiomycota</taxon>
        <taxon>Agaricomycotina</taxon>
        <taxon>Tremellomycetes</taxon>
        <taxon>Tremellales</taxon>
        <taxon>Cryptococcaceae</taxon>
        <taxon>Kwoniella</taxon>
    </lineage>
</organism>
<gene>
    <name evidence="1" type="ORF">V865_001819</name>
</gene>
<dbReference type="RefSeq" id="XP_066081730.1">
    <property type="nucleotide sequence ID" value="XM_066225633.1"/>
</dbReference>
<dbReference type="GeneID" id="91100623"/>
<name>A0AAX4KCT6_9TREE</name>
<proteinExistence type="predicted"/>
<dbReference type="Proteomes" id="UP001358614">
    <property type="component" value="Chromosome 1"/>
</dbReference>
<accession>A0AAX4KCT6</accession>
<reference evidence="1 2" key="1">
    <citation type="submission" date="2024-01" db="EMBL/GenBank/DDBJ databases">
        <title>Comparative genomics of Cryptococcus and Kwoniella reveals pathogenesis evolution and contrasting modes of karyotype evolution via chromosome fusion or intercentromeric recombination.</title>
        <authorList>
            <person name="Coelho M.A."/>
            <person name="David-Palma M."/>
            <person name="Shea T."/>
            <person name="Bowers K."/>
            <person name="McGinley-Smith S."/>
            <person name="Mohammad A.W."/>
            <person name="Gnirke A."/>
            <person name="Yurkov A.M."/>
            <person name="Nowrousian M."/>
            <person name="Sun S."/>
            <person name="Cuomo C.A."/>
            <person name="Heitman J."/>
        </authorList>
    </citation>
    <scope>NUCLEOTIDE SEQUENCE [LARGE SCALE GENOMIC DNA]</scope>
    <source>
        <strain evidence="1 2">PYCC6329</strain>
    </source>
</reference>
<evidence type="ECO:0000313" key="1">
    <source>
        <dbReference type="EMBL" id="WWD03763.1"/>
    </source>
</evidence>
<protein>
    <submittedName>
        <fullName evidence="1">Uncharacterized protein</fullName>
    </submittedName>
</protein>
<keyword evidence="2" id="KW-1185">Reference proteome</keyword>
<dbReference type="AlphaFoldDB" id="A0AAX4KCT6"/>
<evidence type="ECO:0000313" key="2">
    <source>
        <dbReference type="Proteomes" id="UP001358614"/>
    </source>
</evidence>
<dbReference type="EMBL" id="CP144089">
    <property type="protein sequence ID" value="WWD03763.1"/>
    <property type="molecule type" value="Genomic_DNA"/>
</dbReference>